<evidence type="ECO:0000259" key="1">
    <source>
        <dbReference type="Pfam" id="PF13683"/>
    </source>
</evidence>
<dbReference type="GO" id="GO:0015074">
    <property type="term" value="P:DNA integration"/>
    <property type="evidence" value="ECO:0007669"/>
    <property type="project" value="InterPro"/>
</dbReference>
<sequence length="34" mass="3790">MKRIQPGKPTQNGFIESFSGRFQDKCLNDMGSAT</sequence>
<accession>A0A502GIK0</accession>
<keyword evidence="3" id="KW-1185">Reference proteome</keyword>
<proteinExistence type="predicted"/>
<reference evidence="2 3" key="1">
    <citation type="journal article" date="2019" name="Environ. Microbiol.">
        <title>Species interactions and distinct microbial communities in high Arctic permafrost affected cryosols are associated with the CH4 and CO2 gas fluxes.</title>
        <authorList>
            <person name="Altshuler I."/>
            <person name="Hamel J."/>
            <person name="Turney S."/>
            <person name="Magnuson E."/>
            <person name="Levesque R."/>
            <person name="Greer C."/>
            <person name="Whyte L.G."/>
        </authorList>
    </citation>
    <scope>NUCLEOTIDE SEQUENCE [LARGE SCALE GENOMIC DNA]</scope>
    <source>
        <strain evidence="2 3">E4</strain>
    </source>
</reference>
<dbReference type="OrthoDB" id="568335at2"/>
<organism evidence="2 3">
    <name type="scientific">Ewingella americana</name>
    <dbReference type="NCBI Taxonomy" id="41202"/>
    <lineage>
        <taxon>Bacteria</taxon>
        <taxon>Pseudomonadati</taxon>
        <taxon>Pseudomonadota</taxon>
        <taxon>Gammaproteobacteria</taxon>
        <taxon>Enterobacterales</taxon>
        <taxon>Yersiniaceae</taxon>
        <taxon>Ewingella</taxon>
    </lineage>
</organism>
<evidence type="ECO:0000313" key="3">
    <source>
        <dbReference type="Proteomes" id="UP000317663"/>
    </source>
</evidence>
<protein>
    <recommendedName>
        <fullName evidence="1">Integrase catalytic domain-containing protein</fullName>
    </recommendedName>
</protein>
<gene>
    <name evidence="2" type="ORF">EAH77_13710</name>
</gene>
<dbReference type="AlphaFoldDB" id="A0A502GIK0"/>
<name>A0A502GIK0_9GAMM</name>
<dbReference type="InterPro" id="IPR001584">
    <property type="entry name" value="Integrase_cat-core"/>
</dbReference>
<dbReference type="Pfam" id="PF13683">
    <property type="entry name" value="rve_3"/>
    <property type="match status" value="1"/>
</dbReference>
<dbReference type="EMBL" id="RCZD01000006">
    <property type="protein sequence ID" value="TPG61695.1"/>
    <property type="molecule type" value="Genomic_DNA"/>
</dbReference>
<comment type="caution">
    <text evidence="2">The sequence shown here is derived from an EMBL/GenBank/DDBJ whole genome shotgun (WGS) entry which is preliminary data.</text>
</comment>
<feature type="domain" description="Integrase catalytic" evidence="1">
    <location>
        <begin position="2"/>
        <end position="31"/>
    </location>
</feature>
<dbReference type="Proteomes" id="UP000317663">
    <property type="component" value="Unassembled WGS sequence"/>
</dbReference>
<evidence type="ECO:0000313" key="2">
    <source>
        <dbReference type="EMBL" id="TPG61695.1"/>
    </source>
</evidence>